<name>A0ABV7VCS8_9PROT</name>
<evidence type="ECO:0000313" key="3">
    <source>
        <dbReference type="Proteomes" id="UP001595711"/>
    </source>
</evidence>
<accession>A0ABV7VCS8</accession>
<feature type="transmembrane region" description="Helical" evidence="1">
    <location>
        <begin position="20"/>
        <end position="41"/>
    </location>
</feature>
<organism evidence="2 3">
    <name type="scientific">Ferrovibrio xuzhouensis</name>
    <dbReference type="NCBI Taxonomy" id="1576914"/>
    <lineage>
        <taxon>Bacteria</taxon>
        <taxon>Pseudomonadati</taxon>
        <taxon>Pseudomonadota</taxon>
        <taxon>Alphaproteobacteria</taxon>
        <taxon>Rhodospirillales</taxon>
        <taxon>Rhodospirillaceae</taxon>
        <taxon>Ferrovibrio</taxon>
    </lineage>
</organism>
<dbReference type="RefSeq" id="WP_379723462.1">
    <property type="nucleotide sequence ID" value="NZ_JBHRYJ010000001.1"/>
</dbReference>
<dbReference type="EMBL" id="JBHRYJ010000001">
    <property type="protein sequence ID" value="MFC3675251.1"/>
    <property type="molecule type" value="Genomic_DNA"/>
</dbReference>
<evidence type="ECO:0000313" key="2">
    <source>
        <dbReference type="EMBL" id="MFC3675251.1"/>
    </source>
</evidence>
<keyword evidence="1" id="KW-0472">Membrane</keyword>
<comment type="caution">
    <text evidence="2">The sequence shown here is derived from an EMBL/GenBank/DDBJ whole genome shotgun (WGS) entry which is preliminary data.</text>
</comment>
<protein>
    <submittedName>
        <fullName evidence="2">DUF2333 family protein</fullName>
    </submittedName>
</protein>
<evidence type="ECO:0000256" key="1">
    <source>
        <dbReference type="SAM" id="Phobius"/>
    </source>
</evidence>
<keyword evidence="1" id="KW-0812">Transmembrane</keyword>
<gene>
    <name evidence="2" type="ORF">ACFOOQ_06840</name>
</gene>
<keyword evidence="1" id="KW-1133">Transmembrane helix</keyword>
<proteinExistence type="predicted"/>
<sequence length="319" mass="35572">MTDPDSSPGFLARLRGRWPLFAAIAAVLVFGLYYPVGMLLAHKIDDNLDYQIPATEGAQSGSRAVAMAAALIDREVNHTGWVANDPFFMPGSMLDNMPNYQLGMIHALGRFAFQMVDQIGRTRGSSQTDTDLQEAAGLLQYSGTKWTFDFSTSLLPTAKSEDQYRKARRALLNYNSRLAQDKAIFERRGDNLQATLERIALDIGSSSAALDSRIREGSHLWIDWQSDDVFYSVKGQMYAYDLLLRELRQDFSNVIRDRELGGAWDQMMSSFAGAAALHPLVVSNAATDAVILPNHLASMGFYVERARTQIYEIVNILQK</sequence>
<dbReference type="InterPro" id="IPR016936">
    <property type="entry name" value="UCP029693"/>
</dbReference>
<reference evidence="3" key="1">
    <citation type="journal article" date="2019" name="Int. J. Syst. Evol. Microbiol.">
        <title>The Global Catalogue of Microorganisms (GCM) 10K type strain sequencing project: providing services to taxonomists for standard genome sequencing and annotation.</title>
        <authorList>
            <consortium name="The Broad Institute Genomics Platform"/>
            <consortium name="The Broad Institute Genome Sequencing Center for Infectious Disease"/>
            <person name="Wu L."/>
            <person name="Ma J."/>
        </authorList>
    </citation>
    <scope>NUCLEOTIDE SEQUENCE [LARGE SCALE GENOMIC DNA]</scope>
    <source>
        <strain evidence="3">KCTC 42182</strain>
    </source>
</reference>
<dbReference type="Pfam" id="PF10095">
    <property type="entry name" value="DUF2333"/>
    <property type="match status" value="2"/>
</dbReference>
<dbReference type="Proteomes" id="UP001595711">
    <property type="component" value="Unassembled WGS sequence"/>
</dbReference>
<keyword evidence="3" id="KW-1185">Reference proteome</keyword>